<sequence length="86" mass="9860">MAVSQNKAQEKYGQFVAAIDFVTDMLEPLEKLIERMKENRAPAGTWRIASPEDLKKMLTKSRADLSALKDQAVKYETELTTREWKA</sequence>
<dbReference type="OrthoDB" id="3696695at2"/>
<dbReference type="RefSeq" id="WP_106185609.1">
    <property type="nucleotide sequence ID" value="NZ_PVTF01000001.1"/>
</dbReference>
<protein>
    <submittedName>
        <fullName evidence="1">Uncharacterized protein</fullName>
    </submittedName>
</protein>
<evidence type="ECO:0000313" key="2">
    <source>
        <dbReference type="Proteomes" id="UP000239494"/>
    </source>
</evidence>
<dbReference type="Proteomes" id="UP000239494">
    <property type="component" value="Unassembled WGS sequence"/>
</dbReference>
<comment type="caution">
    <text evidence="1">The sequence shown here is derived from an EMBL/GenBank/DDBJ whole genome shotgun (WGS) entry which is preliminary data.</text>
</comment>
<reference evidence="1 2" key="1">
    <citation type="submission" date="2018-03" db="EMBL/GenBank/DDBJ databases">
        <title>Genomic Encyclopedia of Archaeal and Bacterial Type Strains, Phase II (KMG-II): from individual species to whole genera.</title>
        <authorList>
            <person name="Goeker M."/>
        </authorList>
    </citation>
    <scope>NUCLEOTIDE SEQUENCE [LARGE SCALE GENOMIC DNA]</scope>
    <source>
        <strain evidence="1 2">DSM 44720</strain>
    </source>
</reference>
<organism evidence="1 2">
    <name type="scientific">Umezawaea tangerina</name>
    <dbReference type="NCBI Taxonomy" id="84725"/>
    <lineage>
        <taxon>Bacteria</taxon>
        <taxon>Bacillati</taxon>
        <taxon>Actinomycetota</taxon>
        <taxon>Actinomycetes</taxon>
        <taxon>Pseudonocardiales</taxon>
        <taxon>Pseudonocardiaceae</taxon>
        <taxon>Umezawaea</taxon>
    </lineage>
</organism>
<proteinExistence type="predicted"/>
<accession>A0A2T0TLL8</accession>
<evidence type="ECO:0000313" key="1">
    <source>
        <dbReference type="EMBL" id="PRY46612.1"/>
    </source>
</evidence>
<dbReference type="EMBL" id="PVTF01000001">
    <property type="protein sequence ID" value="PRY46612.1"/>
    <property type="molecule type" value="Genomic_DNA"/>
</dbReference>
<name>A0A2T0TLL8_9PSEU</name>
<dbReference type="AlphaFoldDB" id="A0A2T0TLL8"/>
<gene>
    <name evidence="1" type="ORF">CLV43_101890</name>
</gene>
<keyword evidence="2" id="KW-1185">Reference proteome</keyword>